<accession>A0ABZ2BDL3</accession>
<evidence type="ECO:0000313" key="3">
    <source>
        <dbReference type="Proteomes" id="UP001432360"/>
    </source>
</evidence>
<reference evidence="2" key="1">
    <citation type="submission" date="2023-08" db="EMBL/GenBank/DDBJ databases">
        <title>Complete genome sequence of Sinorhizobium chiapanecum ITTG S70 isolated from Acaciella angustissima nodules in Chiapas-Mexico.</title>
        <authorList>
            <person name="Rincon-Rosales R."/>
            <person name="Rogel M.A."/>
            <person name="Rincon-Medina C.I."/>
            <person name="Guerrero G."/>
            <person name="Manzano-Gomez L.A."/>
            <person name="Lopez-Lopez A."/>
            <person name="Rincon Molina F.A."/>
            <person name="Martinez-Romero E."/>
        </authorList>
    </citation>
    <scope>NUCLEOTIDE SEQUENCE</scope>
    <source>
        <strain evidence="2">ITTG S70</strain>
    </source>
</reference>
<dbReference type="Proteomes" id="UP001432360">
    <property type="component" value="Chromosome"/>
</dbReference>
<sequence>MFRNFTAALAALVTLTFAAPAFAGPDRLLDALLSCKPEFFSVLKEERAALGPVSMEFFETASSRAIDSDTDGLFYQKVKFAKPFKVAGLSVIGYLQSRFIDEGKPASYQWALLIAVRPDALAGIFNARFGTAYEQMPMSVMWRNDVEAAPVSPQLMIEADFDNGVIQTELHCDHYVRVGGDMELPDAMELFGAPELGVFPLRDGDRLMKALLSCSPDFFDIVRGEGRAFGAVRLTREASSGKGDSPIVAVRADFPSIVHVWGMRLAAYVQGVEVKAGKPRLSWSLLTKEDPEELAHVIEYRTGRVNPDGKKWIDSVAWLHGLNKEKLDGDAPAQNFSVSRGKSSAGLLSCSIPANDSGVALPDTADLFLTSSR</sequence>
<keyword evidence="3" id="KW-1185">Reference proteome</keyword>
<evidence type="ECO:0000313" key="2">
    <source>
        <dbReference type="EMBL" id="WVT05630.1"/>
    </source>
</evidence>
<gene>
    <name evidence="2" type="ORF">RB548_09650</name>
</gene>
<evidence type="ECO:0000256" key="1">
    <source>
        <dbReference type="SAM" id="SignalP"/>
    </source>
</evidence>
<organism evidence="2 3">
    <name type="scientific">Sinorhizobium chiapasense</name>
    <dbReference type="NCBI Taxonomy" id="501572"/>
    <lineage>
        <taxon>Bacteria</taxon>
        <taxon>Pseudomonadati</taxon>
        <taxon>Pseudomonadota</taxon>
        <taxon>Alphaproteobacteria</taxon>
        <taxon>Hyphomicrobiales</taxon>
        <taxon>Rhizobiaceae</taxon>
        <taxon>Sinorhizobium/Ensifer group</taxon>
        <taxon>Sinorhizobium</taxon>
    </lineage>
</organism>
<keyword evidence="1" id="KW-0732">Signal</keyword>
<dbReference type="RefSeq" id="WP_331374706.1">
    <property type="nucleotide sequence ID" value="NZ_CP133148.1"/>
</dbReference>
<dbReference type="EMBL" id="CP133148">
    <property type="protein sequence ID" value="WVT05630.1"/>
    <property type="molecule type" value="Genomic_DNA"/>
</dbReference>
<name>A0ABZ2BDL3_9HYPH</name>
<feature type="chain" id="PRO_5046095750" evidence="1">
    <location>
        <begin position="24"/>
        <end position="373"/>
    </location>
</feature>
<feature type="signal peptide" evidence="1">
    <location>
        <begin position="1"/>
        <end position="23"/>
    </location>
</feature>
<proteinExistence type="predicted"/>
<protein>
    <submittedName>
        <fullName evidence="2">Uncharacterized protein</fullName>
    </submittedName>
</protein>